<dbReference type="AlphaFoldDB" id="A0A1Z5IZ21"/>
<evidence type="ECO:0000313" key="3">
    <source>
        <dbReference type="Proteomes" id="UP000198414"/>
    </source>
</evidence>
<gene>
    <name evidence="2" type="ORF">IWT25_02392</name>
</gene>
<evidence type="ECO:0000256" key="1">
    <source>
        <dbReference type="SAM" id="Phobius"/>
    </source>
</evidence>
<organism evidence="2 3">
    <name type="scientific">Secundilactobacillus pentosiphilus</name>
    <dbReference type="NCBI Taxonomy" id="1714682"/>
    <lineage>
        <taxon>Bacteria</taxon>
        <taxon>Bacillati</taxon>
        <taxon>Bacillota</taxon>
        <taxon>Bacilli</taxon>
        <taxon>Lactobacillales</taxon>
        <taxon>Lactobacillaceae</taxon>
        <taxon>Secundilactobacillus</taxon>
    </lineage>
</organism>
<feature type="transmembrane region" description="Helical" evidence="1">
    <location>
        <begin position="53"/>
        <end position="72"/>
    </location>
</feature>
<evidence type="ECO:0000313" key="2">
    <source>
        <dbReference type="EMBL" id="GAX07044.1"/>
    </source>
</evidence>
<accession>A0A1Z5IZ21</accession>
<feature type="transmembrane region" description="Helical" evidence="1">
    <location>
        <begin position="84"/>
        <end position="101"/>
    </location>
</feature>
<keyword evidence="1" id="KW-0472">Membrane</keyword>
<protein>
    <submittedName>
        <fullName evidence="2">Uncharacterized protein</fullName>
    </submittedName>
</protein>
<keyword evidence="1" id="KW-0812">Transmembrane</keyword>
<dbReference type="Proteomes" id="UP000198414">
    <property type="component" value="Unassembled WGS sequence"/>
</dbReference>
<sequence>MWRNFKRNHFLVISGLETLMLGAYIIYVQHIFNPSHYYRKAEMAHIVMHAQDPGMAIMLVCVGMLAIITGCWDINRFKAKRISLVMMSSIWSIYFVAFFYHDLSRPGPIGFGTFLVGFILIRLFAEALWGDKL</sequence>
<feature type="transmembrane region" description="Helical" evidence="1">
    <location>
        <begin position="12"/>
        <end position="33"/>
    </location>
</feature>
<proteinExistence type="predicted"/>
<dbReference type="RefSeq" id="WP_089121947.1">
    <property type="nucleotide sequence ID" value="NZ_BCMI01000033.1"/>
</dbReference>
<dbReference type="EMBL" id="BCMI01000033">
    <property type="protein sequence ID" value="GAX07044.1"/>
    <property type="molecule type" value="Genomic_DNA"/>
</dbReference>
<keyword evidence="1" id="KW-1133">Transmembrane helix</keyword>
<name>A0A1Z5IZ21_9LACO</name>
<reference evidence="2 3" key="1">
    <citation type="submission" date="2015-11" db="EMBL/GenBank/DDBJ databases">
        <title>Draft genome sequences of new species of the genus Lactobacillus isolated from orchardgrass silage.</title>
        <authorList>
            <person name="Tohno M."/>
            <person name="Tanizawa Y."/>
            <person name="Arita M."/>
        </authorList>
    </citation>
    <scope>NUCLEOTIDE SEQUENCE [LARGE SCALE GENOMIC DNA]</scope>
    <source>
        <strain evidence="2 3">IWT25</strain>
    </source>
</reference>
<comment type="caution">
    <text evidence="2">The sequence shown here is derived from an EMBL/GenBank/DDBJ whole genome shotgun (WGS) entry which is preliminary data.</text>
</comment>
<feature type="transmembrane region" description="Helical" evidence="1">
    <location>
        <begin position="107"/>
        <end position="125"/>
    </location>
</feature>
<dbReference type="OrthoDB" id="2309195at2"/>